<gene>
    <name evidence="2" type="ORF">SAMN04488514_102483</name>
</gene>
<keyword evidence="1" id="KW-1133">Transmembrane helix</keyword>
<evidence type="ECO:0000313" key="3">
    <source>
        <dbReference type="Proteomes" id="UP000199440"/>
    </source>
</evidence>
<dbReference type="AlphaFoldDB" id="A0A1G9MDN5"/>
<dbReference type="RefSeq" id="WP_176801351.1">
    <property type="nucleotide sequence ID" value="NZ_FNGV01000002.1"/>
</dbReference>
<evidence type="ECO:0000256" key="1">
    <source>
        <dbReference type="SAM" id="Phobius"/>
    </source>
</evidence>
<evidence type="ECO:0000313" key="2">
    <source>
        <dbReference type="EMBL" id="SDL72388.1"/>
    </source>
</evidence>
<name>A0A1G9MDN5_9FLAO</name>
<dbReference type="Proteomes" id="UP000199440">
    <property type="component" value="Unassembled WGS sequence"/>
</dbReference>
<accession>A0A1G9MDN5</accession>
<dbReference type="EMBL" id="FNGV01000002">
    <property type="protein sequence ID" value="SDL72388.1"/>
    <property type="molecule type" value="Genomic_DNA"/>
</dbReference>
<keyword evidence="1" id="KW-0812">Transmembrane</keyword>
<sequence length="48" mass="5445">MSDSYEKEGDRGIGAKSAFLENLWKVLLIMVFLIGPIPSPWPSLYMPF</sequence>
<protein>
    <submittedName>
        <fullName evidence="2">Uncharacterized protein</fullName>
    </submittedName>
</protein>
<organism evidence="2 3">
    <name type="scientific">Kriegella aquimaris</name>
    <dbReference type="NCBI Taxonomy" id="192904"/>
    <lineage>
        <taxon>Bacteria</taxon>
        <taxon>Pseudomonadati</taxon>
        <taxon>Bacteroidota</taxon>
        <taxon>Flavobacteriia</taxon>
        <taxon>Flavobacteriales</taxon>
        <taxon>Flavobacteriaceae</taxon>
        <taxon>Kriegella</taxon>
    </lineage>
</organism>
<proteinExistence type="predicted"/>
<keyword evidence="1" id="KW-0472">Membrane</keyword>
<keyword evidence="3" id="KW-1185">Reference proteome</keyword>
<feature type="transmembrane region" description="Helical" evidence="1">
    <location>
        <begin position="23"/>
        <end position="41"/>
    </location>
</feature>
<reference evidence="2 3" key="1">
    <citation type="submission" date="2016-10" db="EMBL/GenBank/DDBJ databases">
        <authorList>
            <person name="de Groot N.N."/>
        </authorList>
    </citation>
    <scope>NUCLEOTIDE SEQUENCE [LARGE SCALE GENOMIC DNA]</scope>
    <source>
        <strain evidence="2 3">DSM 19886</strain>
    </source>
</reference>